<reference evidence="3 4" key="1">
    <citation type="journal article" date="2018" name="PLoS ONE">
        <title>The draft genome of Kipferlia bialata reveals reductive genome evolution in fornicate parasites.</title>
        <authorList>
            <person name="Tanifuji G."/>
            <person name="Takabayashi S."/>
            <person name="Kume K."/>
            <person name="Takagi M."/>
            <person name="Nakayama T."/>
            <person name="Kamikawa R."/>
            <person name="Inagaki Y."/>
            <person name="Hashimoto T."/>
        </authorList>
    </citation>
    <scope>NUCLEOTIDE SEQUENCE [LARGE SCALE GENOMIC DNA]</scope>
    <source>
        <strain evidence="3">NY0173</strain>
    </source>
</reference>
<comment type="similarity">
    <text evidence="1">Belongs to the CCDC25 family.</text>
</comment>
<evidence type="ECO:0000313" key="3">
    <source>
        <dbReference type="EMBL" id="GIQ91794.1"/>
    </source>
</evidence>
<dbReference type="PANTHER" id="PTHR13049">
    <property type="entry name" value="DUF814-RELATED"/>
    <property type="match status" value="1"/>
</dbReference>
<dbReference type="EMBL" id="BDIP01008339">
    <property type="protein sequence ID" value="GIQ91794.1"/>
    <property type="molecule type" value="Genomic_DNA"/>
</dbReference>
<evidence type="ECO:0000256" key="1">
    <source>
        <dbReference type="ARBA" id="ARBA00008998"/>
    </source>
</evidence>
<protein>
    <recommendedName>
        <fullName evidence="2">NFACT RNA-binding domain-containing protein</fullName>
    </recommendedName>
</protein>
<dbReference type="Proteomes" id="UP000265618">
    <property type="component" value="Unassembled WGS sequence"/>
</dbReference>
<name>A0A9K3DA83_9EUKA</name>
<feature type="non-terminal residue" evidence="3">
    <location>
        <position position="1"/>
    </location>
</feature>
<keyword evidence="4" id="KW-1185">Reference proteome</keyword>
<organism evidence="3 4">
    <name type="scientific">Kipferlia bialata</name>
    <dbReference type="NCBI Taxonomy" id="797122"/>
    <lineage>
        <taxon>Eukaryota</taxon>
        <taxon>Metamonada</taxon>
        <taxon>Carpediemonas-like organisms</taxon>
        <taxon>Kipferlia</taxon>
    </lineage>
</organism>
<proteinExistence type="inferred from homology"/>
<dbReference type="InterPro" id="IPR008532">
    <property type="entry name" value="NFACT_RNA-bd"/>
</dbReference>
<gene>
    <name evidence="3" type="ORF">KIPB_015197</name>
</gene>
<dbReference type="InterPro" id="IPR039730">
    <property type="entry name" value="Jlp2/Ccd25"/>
</dbReference>
<accession>A0A9K3DA83</accession>
<dbReference type="PANTHER" id="PTHR13049:SF2">
    <property type="entry name" value="COILED-COIL DOMAIN-CONTAINING PROTEIN 25"/>
    <property type="match status" value="1"/>
</dbReference>
<dbReference type="OrthoDB" id="200398at2759"/>
<dbReference type="AlphaFoldDB" id="A0A9K3DA83"/>
<comment type="caution">
    <text evidence="3">The sequence shown here is derived from an EMBL/GenBank/DDBJ whole genome shotgun (WGS) entry which is preliminary data.</text>
</comment>
<feature type="non-terminal residue" evidence="3">
    <location>
        <position position="58"/>
    </location>
</feature>
<feature type="domain" description="NFACT RNA-binding" evidence="2">
    <location>
        <begin position="1"/>
        <end position="58"/>
    </location>
</feature>
<evidence type="ECO:0000259" key="2">
    <source>
        <dbReference type="Pfam" id="PF05670"/>
    </source>
</evidence>
<dbReference type="Pfam" id="PF05670">
    <property type="entry name" value="NFACT-R_1"/>
    <property type="match status" value="1"/>
</dbReference>
<evidence type="ECO:0000313" key="4">
    <source>
        <dbReference type="Proteomes" id="UP000265618"/>
    </source>
</evidence>
<sequence>DIWFHVDKLSSAHVYVRLPDGHDLSIDAIPKEIINECAQLTAENSIKGCKLHSLSICY</sequence>